<dbReference type="InterPro" id="IPR010982">
    <property type="entry name" value="Lambda_DNA-bd_dom_sf"/>
</dbReference>
<name>A0ABS9I4R2_9PSED</name>
<dbReference type="CDD" id="cd00093">
    <property type="entry name" value="HTH_XRE"/>
    <property type="match status" value="1"/>
</dbReference>
<feature type="domain" description="HTH cro/C1-type" evidence="2">
    <location>
        <begin position="14"/>
        <end position="68"/>
    </location>
</feature>
<dbReference type="Pfam" id="PF07883">
    <property type="entry name" value="Cupin_2"/>
    <property type="match status" value="1"/>
</dbReference>
<dbReference type="PROSITE" id="PS50943">
    <property type="entry name" value="HTH_CROC1"/>
    <property type="match status" value="1"/>
</dbReference>
<organism evidence="3 4">
    <name type="scientific">Pseudomonas petrae</name>
    <dbReference type="NCBI Taxonomy" id="2912190"/>
    <lineage>
        <taxon>Bacteria</taxon>
        <taxon>Pseudomonadati</taxon>
        <taxon>Pseudomonadota</taxon>
        <taxon>Gammaproteobacteria</taxon>
        <taxon>Pseudomonadales</taxon>
        <taxon>Pseudomonadaceae</taxon>
        <taxon>Pseudomonas</taxon>
    </lineage>
</organism>
<dbReference type="Pfam" id="PF01381">
    <property type="entry name" value="HTH_3"/>
    <property type="match status" value="1"/>
</dbReference>
<dbReference type="InterPro" id="IPR014710">
    <property type="entry name" value="RmlC-like_jellyroll"/>
</dbReference>
<dbReference type="SUPFAM" id="SSF47413">
    <property type="entry name" value="lambda repressor-like DNA-binding domains"/>
    <property type="match status" value="1"/>
</dbReference>
<dbReference type="PANTHER" id="PTHR46797">
    <property type="entry name" value="HTH-TYPE TRANSCRIPTIONAL REGULATOR"/>
    <property type="match status" value="1"/>
</dbReference>
<dbReference type="Gene3D" id="2.60.120.10">
    <property type="entry name" value="Jelly Rolls"/>
    <property type="match status" value="1"/>
</dbReference>
<evidence type="ECO:0000313" key="3">
    <source>
        <dbReference type="EMBL" id="MCF7542790.1"/>
    </source>
</evidence>
<keyword evidence="4" id="KW-1185">Reference proteome</keyword>
<dbReference type="Proteomes" id="UP001162905">
    <property type="component" value="Unassembled WGS sequence"/>
</dbReference>
<evidence type="ECO:0000259" key="2">
    <source>
        <dbReference type="PROSITE" id="PS50943"/>
    </source>
</evidence>
<dbReference type="Gene3D" id="1.10.260.40">
    <property type="entry name" value="lambda repressor-like DNA-binding domains"/>
    <property type="match status" value="1"/>
</dbReference>
<sequence length="194" mass="21142">MLQTESAGSLGLKIRTFRKMRKLTVRRLADDSATSASMISQIENGKASPGLATMVRIAKALGLSLGDLVSDEEAAPRSRVVRKEERSFVEWGEASKKYLITPRPFQHVEAYELDLAPGDQIDDLTYGDTSILLVVTGGQGTVRVNDEFFDLREGDSLSFTTSETHGFANPGNTPFRALFVLTPPAIPLNGPVQD</sequence>
<comment type="caution">
    <text evidence="3">The sequence shown here is derived from an EMBL/GenBank/DDBJ whole genome shotgun (WGS) entry which is preliminary data.</text>
</comment>
<protein>
    <submittedName>
        <fullName evidence="3">Helix-turn-helix domain-containing protein</fullName>
    </submittedName>
</protein>
<dbReference type="SUPFAM" id="SSF51182">
    <property type="entry name" value="RmlC-like cupins"/>
    <property type="match status" value="1"/>
</dbReference>
<dbReference type="PANTHER" id="PTHR46797:SF1">
    <property type="entry name" value="METHYLPHOSPHONATE SYNTHASE"/>
    <property type="match status" value="1"/>
</dbReference>
<dbReference type="InterPro" id="IPR013096">
    <property type="entry name" value="Cupin_2"/>
</dbReference>
<dbReference type="EMBL" id="JAKJXH010000009">
    <property type="protein sequence ID" value="MCF7542790.1"/>
    <property type="molecule type" value="Genomic_DNA"/>
</dbReference>
<dbReference type="InterPro" id="IPR011051">
    <property type="entry name" value="RmlC_Cupin_sf"/>
</dbReference>
<dbReference type="InterPro" id="IPR050807">
    <property type="entry name" value="TransReg_Diox_bact_type"/>
</dbReference>
<dbReference type="InterPro" id="IPR001387">
    <property type="entry name" value="Cro/C1-type_HTH"/>
</dbReference>
<dbReference type="SMART" id="SM00530">
    <property type="entry name" value="HTH_XRE"/>
    <property type="match status" value="1"/>
</dbReference>
<evidence type="ECO:0000313" key="4">
    <source>
        <dbReference type="Proteomes" id="UP001162905"/>
    </source>
</evidence>
<proteinExistence type="predicted"/>
<accession>A0ABS9I4R2</accession>
<keyword evidence="1" id="KW-0238">DNA-binding</keyword>
<evidence type="ECO:0000256" key="1">
    <source>
        <dbReference type="ARBA" id="ARBA00023125"/>
    </source>
</evidence>
<gene>
    <name evidence="3" type="ORF">L4G47_11195</name>
</gene>
<reference evidence="3" key="1">
    <citation type="submission" date="2022-01" db="EMBL/GenBank/DDBJ databases">
        <title>Pseudomonas sp. nov. isolated from Antarctic regolith.</title>
        <authorList>
            <person name="Novakova D."/>
            <person name="Sedlar K."/>
        </authorList>
    </citation>
    <scope>NUCLEOTIDE SEQUENCE</scope>
    <source>
        <strain evidence="3">P2647</strain>
    </source>
</reference>
<dbReference type="RefSeq" id="WP_237252101.1">
    <property type="nucleotide sequence ID" value="NZ_JAKJXE010000002.1"/>
</dbReference>
<dbReference type="CDD" id="cd02209">
    <property type="entry name" value="cupin_XRE_C"/>
    <property type="match status" value="1"/>
</dbReference>